<evidence type="ECO:0000313" key="18">
    <source>
        <dbReference type="EMBL" id="CAH2353102.1"/>
    </source>
</evidence>
<keyword evidence="11" id="KW-0067">ATP-binding</keyword>
<evidence type="ECO:0000256" key="1">
    <source>
        <dbReference type="ARBA" id="ARBA00001946"/>
    </source>
</evidence>
<evidence type="ECO:0000256" key="15">
    <source>
        <dbReference type="ARBA" id="ARBA00033189"/>
    </source>
</evidence>
<sequence>MPTIPVDKADLFELLGKSYSTEEFDELCFEFGIELDEDTTEECAKTGERPQLKIEIPANRYDMLCIEGIAQALNEFLGTSRTPNFKLNPAKPVVTLTVDKSTEQIRPYAAGAILRGIKFDERRYQSFIALQDKLHTNLCRNRTLVAMGTHDLDTLVTPFTYEALPPKDIKFVPLNQTKEMNGEELMEFYEKDKNLGKYLHIIRDSPVFPVILDANRTVCSLPPIINSDHSKISVNTKNVFIDITATDKTKAEIVVNQLVAMFSRYCSEPFEIEPVEVISKHNDETHVTPNITPRVAEAEISYINSCLALDLSPEEIAALLAKMSLTAKQSTTDPKLLDVSIPCTRSDILHQCDIMEDAAIAYGYNNLQKTKPKSESMVAQPLPINKVADILRLASAQAGYVEVMPLTLSSHDENFKFLRQVDDNKTAVKLENPKTVEYQVVRTTLVPGILKTIKENRKHSLPIKVFESGDIVLKDESLERGAYNQRKWAAIYAGKTSGFELVQGLLGKIMQTMRTPWLENPSKETGRGYWIEQDDKNATFFPGRGAKVFFRYGEGEKDQHIGSIGVLHPEVMGYFEIPYAASAVEIDAEVFL</sequence>
<dbReference type="Gene3D" id="3.50.40.10">
    <property type="entry name" value="Phenylalanyl-trna Synthetase, Chain B, domain 3"/>
    <property type="match status" value="1"/>
</dbReference>
<dbReference type="PROSITE" id="PS51483">
    <property type="entry name" value="B5"/>
    <property type="match status" value="1"/>
</dbReference>
<keyword evidence="7" id="KW-0963">Cytoplasm</keyword>
<dbReference type="GO" id="GO:0004826">
    <property type="term" value="F:phenylalanine-tRNA ligase activity"/>
    <property type="evidence" value="ECO:0007669"/>
    <property type="project" value="UniProtKB-EC"/>
</dbReference>
<dbReference type="InterPro" id="IPR045864">
    <property type="entry name" value="aa-tRNA-synth_II/BPL/LPL"/>
</dbReference>
<dbReference type="Pfam" id="PF18262">
    <property type="entry name" value="PhetRS_B1"/>
    <property type="match status" value="1"/>
</dbReference>
<dbReference type="InterPro" id="IPR040659">
    <property type="entry name" value="PhetRS_B1"/>
</dbReference>
<keyword evidence="12" id="KW-0460">Magnesium</keyword>
<keyword evidence="19" id="KW-1185">Reference proteome</keyword>
<keyword evidence="14" id="KW-0030">Aminoacyl-tRNA synthetase</keyword>
<dbReference type="InterPro" id="IPR045060">
    <property type="entry name" value="Phe-tRNA-ligase_IIc_bsu"/>
</dbReference>
<keyword evidence="10" id="KW-0547">Nucleotide-binding</keyword>
<comment type="catalytic activity">
    <reaction evidence="16">
        <text>tRNA(Phe) + L-phenylalanine + ATP = L-phenylalanyl-tRNA(Phe) + AMP + diphosphate + H(+)</text>
        <dbReference type="Rhea" id="RHEA:19413"/>
        <dbReference type="Rhea" id="RHEA-COMP:9668"/>
        <dbReference type="Rhea" id="RHEA-COMP:9699"/>
        <dbReference type="ChEBI" id="CHEBI:15378"/>
        <dbReference type="ChEBI" id="CHEBI:30616"/>
        <dbReference type="ChEBI" id="CHEBI:33019"/>
        <dbReference type="ChEBI" id="CHEBI:58095"/>
        <dbReference type="ChEBI" id="CHEBI:78442"/>
        <dbReference type="ChEBI" id="CHEBI:78531"/>
        <dbReference type="ChEBI" id="CHEBI:456215"/>
        <dbReference type="EC" id="6.1.1.20"/>
    </reaction>
</comment>
<dbReference type="GO" id="GO:0005524">
    <property type="term" value="F:ATP binding"/>
    <property type="evidence" value="ECO:0007669"/>
    <property type="project" value="UniProtKB-KW"/>
</dbReference>
<dbReference type="InterPro" id="IPR005147">
    <property type="entry name" value="tRNA_synthase_B5-dom"/>
</dbReference>
<dbReference type="Proteomes" id="UP000837801">
    <property type="component" value="Unassembled WGS sequence"/>
</dbReference>
<dbReference type="Pfam" id="PF03484">
    <property type="entry name" value="B5"/>
    <property type="match status" value="1"/>
</dbReference>
<dbReference type="Gene3D" id="3.30.930.10">
    <property type="entry name" value="Bira Bifunctional Protein, Domain 2"/>
    <property type="match status" value="1"/>
</dbReference>
<evidence type="ECO:0000256" key="14">
    <source>
        <dbReference type="ARBA" id="ARBA00023146"/>
    </source>
</evidence>
<evidence type="ECO:0000256" key="6">
    <source>
        <dbReference type="ARBA" id="ARBA00017032"/>
    </source>
</evidence>
<comment type="subcellular location">
    <subcellularLocation>
        <location evidence="2">Cytoplasm</location>
    </subcellularLocation>
</comment>
<dbReference type="FunFam" id="3.30.56.10:FF:000006">
    <property type="entry name" value="Phenylalanyl-tRNA synthetase subunit beta"/>
    <property type="match status" value="1"/>
</dbReference>
<dbReference type="InterPro" id="IPR020825">
    <property type="entry name" value="Phe-tRNA_synthase-like_B3/B4"/>
</dbReference>
<dbReference type="FunFam" id="3.30.930.10:FF:000052">
    <property type="entry name" value="Phenylalanyl-tRNA synthetase, beta subunit"/>
    <property type="match status" value="1"/>
</dbReference>
<dbReference type="InterPro" id="IPR009061">
    <property type="entry name" value="DNA-bd_dom_put_sf"/>
</dbReference>
<dbReference type="SMART" id="SM00874">
    <property type="entry name" value="B5"/>
    <property type="match status" value="1"/>
</dbReference>
<organism evidence="18 19">
    <name type="scientific">[Candida] railenensis</name>
    <dbReference type="NCBI Taxonomy" id="45579"/>
    <lineage>
        <taxon>Eukaryota</taxon>
        <taxon>Fungi</taxon>
        <taxon>Dikarya</taxon>
        <taxon>Ascomycota</taxon>
        <taxon>Saccharomycotina</taxon>
        <taxon>Pichiomycetes</taxon>
        <taxon>Debaryomycetaceae</taxon>
        <taxon>Kurtzmaniella</taxon>
    </lineage>
</organism>
<dbReference type="AlphaFoldDB" id="A0A9P0QQX7"/>
<dbReference type="EMBL" id="CAKXYY010000009">
    <property type="protein sequence ID" value="CAH2353102.1"/>
    <property type="molecule type" value="Genomic_DNA"/>
</dbReference>
<dbReference type="Gene3D" id="3.30.56.10">
    <property type="match status" value="2"/>
</dbReference>
<evidence type="ECO:0000256" key="8">
    <source>
        <dbReference type="ARBA" id="ARBA00022598"/>
    </source>
</evidence>
<reference evidence="18" key="1">
    <citation type="submission" date="2022-03" db="EMBL/GenBank/DDBJ databases">
        <authorList>
            <person name="Legras J.-L."/>
            <person name="Devillers H."/>
            <person name="Grondin C."/>
        </authorList>
    </citation>
    <scope>NUCLEOTIDE SEQUENCE</scope>
    <source>
        <strain evidence="18">CLIB 1423</strain>
    </source>
</reference>
<evidence type="ECO:0000256" key="3">
    <source>
        <dbReference type="ARBA" id="ARBA00007438"/>
    </source>
</evidence>
<comment type="caution">
    <text evidence="18">The sequence shown here is derived from an EMBL/GenBank/DDBJ whole genome shotgun (WGS) entry which is preliminary data.</text>
</comment>
<dbReference type="PANTHER" id="PTHR10947:SF0">
    <property type="entry name" value="PHENYLALANINE--TRNA LIGASE BETA SUBUNIT"/>
    <property type="match status" value="1"/>
</dbReference>
<accession>A0A9P0QQX7</accession>
<evidence type="ECO:0000256" key="13">
    <source>
        <dbReference type="ARBA" id="ARBA00022917"/>
    </source>
</evidence>
<name>A0A9P0QQX7_9ASCO</name>
<dbReference type="InterPro" id="IPR005146">
    <property type="entry name" value="B3/B4_tRNA-bd"/>
</dbReference>
<dbReference type="SMART" id="SM00873">
    <property type="entry name" value="B3_4"/>
    <property type="match status" value="1"/>
</dbReference>
<evidence type="ECO:0000256" key="11">
    <source>
        <dbReference type="ARBA" id="ARBA00022840"/>
    </source>
</evidence>
<keyword evidence="8 18" id="KW-0436">Ligase</keyword>
<evidence type="ECO:0000313" key="19">
    <source>
        <dbReference type="Proteomes" id="UP000837801"/>
    </source>
</evidence>
<evidence type="ECO:0000259" key="17">
    <source>
        <dbReference type="PROSITE" id="PS51483"/>
    </source>
</evidence>
<dbReference type="FunFam" id="3.50.40.10:FF:000002">
    <property type="entry name" value="phenylalanine--tRNA ligase beta subunit"/>
    <property type="match status" value="1"/>
</dbReference>
<dbReference type="CDD" id="cd00769">
    <property type="entry name" value="PheRS_beta_core"/>
    <property type="match status" value="1"/>
</dbReference>
<evidence type="ECO:0000256" key="4">
    <source>
        <dbReference type="ARBA" id="ARBA00011209"/>
    </source>
</evidence>
<dbReference type="SUPFAM" id="SSF55681">
    <property type="entry name" value="Class II aaRS and biotin synthetases"/>
    <property type="match status" value="1"/>
</dbReference>
<gene>
    <name evidence="18" type="primary">FRS1</name>
    <name evidence="18" type="ORF">CLIB1423_09S02828</name>
</gene>
<keyword evidence="13" id="KW-0648">Protein biosynthesis</keyword>
<dbReference type="GO" id="GO:0009328">
    <property type="term" value="C:phenylalanine-tRNA ligase complex"/>
    <property type="evidence" value="ECO:0007669"/>
    <property type="project" value="TreeGrafter"/>
</dbReference>
<dbReference type="NCBIfam" id="TIGR00471">
    <property type="entry name" value="pheT_arch"/>
    <property type="match status" value="1"/>
</dbReference>
<dbReference type="GO" id="GO:0003723">
    <property type="term" value="F:RNA binding"/>
    <property type="evidence" value="ECO:0007669"/>
    <property type="project" value="InterPro"/>
</dbReference>
<comment type="subunit">
    <text evidence="4">Tetramer of two alpha and two beta subunits.</text>
</comment>
<dbReference type="PANTHER" id="PTHR10947">
    <property type="entry name" value="PHENYLALANYL-TRNA SYNTHETASE BETA CHAIN AND LEUCINE-RICH REPEAT-CONTAINING PROTEIN 47"/>
    <property type="match status" value="1"/>
</dbReference>
<proteinExistence type="inferred from homology"/>
<feature type="domain" description="B5" evidence="17">
    <location>
        <begin position="291"/>
        <end position="369"/>
    </location>
</feature>
<dbReference type="EC" id="6.1.1.20" evidence="5"/>
<keyword evidence="9" id="KW-0479">Metal-binding</keyword>
<comment type="cofactor">
    <cofactor evidence="1">
        <name>Mg(2+)</name>
        <dbReference type="ChEBI" id="CHEBI:18420"/>
    </cofactor>
</comment>
<evidence type="ECO:0000256" key="9">
    <source>
        <dbReference type="ARBA" id="ARBA00022723"/>
    </source>
</evidence>
<dbReference type="Pfam" id="PF17759">
    <property type="entry name" value="tRNA_synthFbeta"/>
    <property type="match status" value="1"/>
</dbReference>
<protein>
    <recommendedName>
        <fullName evidence="6">Phenylalanine--tRNA ligase beta subunit</fullName>
        <ecNumber evidence="5">6.1.1.20</ecNumber>
    </recommendedName>
    <alternativeName>
        <fullName evidence="15">Phenylalanyl-tRNA synthetase beta subunit</fullName>
    </alternativeName>
</protein>
<evidence type="ECO:0000256" key="7">
    <source>
        <dbReference type="ARBA" id="ARBA00022490"/>
    </source>
</evidence>
<evidence type="ECO:0000256" key="10">
    <source>
        <dbReference type="ARBA" id="ARBA00022741"/>
    </source>
</evidence>
<dbReference type="Pfam" id="PF03483">
    <property type="entry name" value="B3_4"/>
    <property type="match status" value="1"/>
</dbReference>
<dbReference type="FunFam" id="3.30.56.10:FF:000004">
    <property type="entry name" value="Phenylalanyl-tRNA synthetase, beta subunit"/>
    <property type="match status" value="1"/>
</dbReference>
<dbReference type="SUPFAM" id="SSF46955">
    <property type="entry name" value="Putative DNA-binding domain"/>
    <property type="match status" value="2"/>
</dbReference>
<evidence type="ECO:0000256" key="12">
    <source>
        <dbReference type="ARBA" id="ARBA00022842"/>
    </source>
</evidence>
<dbReference type="InterPro" id="IPR004531">
    <property type="entry name" value="Phe-tRNA-synth_IIc_bsu_arc_euk"/>
</dbReference>
<dbReference type="GO" id="GO:0000287">
    <property type="term" value="F:magnesium ion binding"/>
    <property type="evidence" value="ECO:0007669"/>
    <property type="project" value="InterPro"/>
</dbReference>
<dbReference type="OrthoDB" id="1698572at2759"/>
<evidence type="ECO:0000256" key="5">
    <source>
        <dbReference type="ARBA" id="ARBA00012814"/>
    </source>
</evidence>
<evidence type="ECO:0000256" key="2">
    <source>
        <dbReference type="ARBA" id="ARBA00004496"/>
    </source>
</evidence>
<dbReference type="InterPro" id="IPR041616">
    <property type="entry name" value="PheRS_beta_core"/>
</dbReference>
<evidence type="ECO:0000256" key="16">
    <source>
        <dbReference type="ARBA" id="ARBA00049255"/>
    </source>
</evidence>
<dbReference type="GO" id="GO:0006432">
    <property type="term" value="P:phenylalanyl-tRNA aminoacylation"/>
    <property type="evidence" value="ECO:0007669"/>
    <property type="project" value="InterPro"/>
</dbReference>
<comment type="similarity">
    <text evidence="3">Belongs to the phenylalanyl-tRNA synthetase beta subunit family. Type 2 subfamily.</text>
</comment>